<dbReference type="InterPro" id="IPR002577">
    <property type="entry name" value="HTH_HxlR"/>
</dbReference>
<dbReference type="Gene3D" id="1.10.10.10">
    <property type="entry name" value="Winged helix-like DNA-binding domain superfamily/Winged helix DNA-binding domain"/>
    <property type="match status" value="1"/>
</dbReference>
<dbReference type="PANTHER" id="PTHR33204:SF29">
    <property type="entry name" value="TRANSCRIPTIONAL REGULATOR"/>
    <property type="match status" value="1"/>
</dbReference>
<evidence type="ECO:0000256" key="3">
    <source>
        <dbReference type="ARBA" id="ARBA00023163"/>
    </source>
</evidence>
<feature type="domain" description="HTH hxlR-type" evidence="4">
    <location>
        <begin position="1"/>
        <end position="93"/>
    </location>
</feature>
<gene>
    <name evidence="5" type="ORF">GCM10007422_28750</name>
</gene>
<dbReference type="EMBL" id="BMHZ01000003">
    <property type="protein sequence ID" value="GGH10231.1"/>
    <property type="molecule type" value="Genomic_DNA"/>
</dbReference>
<evidence type="ECO:0000256" key="2">
    <source>
        <dbReference type="ARBA" id="ARBA00023125"/>
    </source>
</evidence>
<keyword evidence="3" id="KW-0804">Transcription</keyword>
<organism evidence="5 6">
    <name type="scientific">Pedobacter zeae</name>
    <dbReference type="NCBI Taxonomy" id="1737356"/>
    <lineage>
        <taxon>Bacteria</taxon>
        <taxon>Pseudomonadati</taxon>
        <taxon>Bacteroidota</taxon>
        <taxon>Sphingobacteriia</taxon>
        <taxon>Sphingobacteriales</taxon>
        <taxon>Sphingobacteriaceae</taxon>
        <taxon>Pedobacter</taxon>
    </lineage>
</organism>
<dbReference type="InterPro" id="IPR036388">
    <property type="entry name" value="WH-like_DNA-bd_sf"/>
</dbReference>
<proteinExistence type="predicted"/>
<protein>
    <submittedName>
        <fullName evidence="5">Transcriptional regulator</fullName>
    </submittedName>
</protein>
<accession>A0ABQ1Y385</accession>
<evidence type="ECO:0000256" key="1">
    <source>
        <dbReference type="ARBA" id="ARBA00023015"/>
    </source>
</evidence>
<dbReference type="PANTHER" id="PTHR33204">
    <property type="entry name" value="TRANSCRIPTIONAL REGULATOR, MARR FAMILY"/>
    <property type="match status" value="1"/>
</dbReference>
<sequence length="99" mass="11435">MHVLNGKWKANLIWNIHSGIKRPGELHRRLSQASRRLLDTQLKELTEIGILSKKILEQKPLKVEYELTELGKSLLPVFEVTARWGEAHRYLLEPAEATV</sequence>
<evidence type="ECO:0000313" key="5">
    <source>
        <dbReference type="EMBL" id="GGH10231.1"/>
    </source>
</evidence>
<keyword evidence="2" id="KW-0238">DNA-binding</keyword>
<name>A0ABQ1Y385_9SPHI</name>
<keyword evidence="1" id="KW-0805">Transcription regulation</keyword>
<dbReference type="SUPFAM" id="SSF46785">
    <property type="entry name" value="Winged helix' DNA-binding domain"/>
    <property type="match status" value="1"/>
</dbReference>
<dbReference type="PROSITE" id="PS51118">
    <property type="entry name" value="HTH_HXLR"/>
    <property type="match status" value="1"/>
</dbReference>
<keyword evidence="6" id="KW-1185">Reference proteome</keyword>
<comment type="caution">
    <text evidence="5">The sequence shown here is derived from an EMBL/GenBank/DDBJ whole genome shotgun (WGS) entry which is preliminary data.</text>
</comment>
<evidence type="ECO:0000313" key="6">
    <source>
        <dbReference type="Proteomes" id="UP000642938"/>
    </source>
</evidence>
<dbReference type="Pfam" id="PF01638">
    <property type="entry name" value="HxlR"/>
    <property type="match status" value="1"/>
</dbReference>
<reference evidence="6" key="1">
    <citation type="journal article" date="2019" name="Int. J. Syst. Evol. Microbiol.">
        <title>The Global Catalogue of Microorganisms (GCM) 10K type strain sequencing project: providing services to taxonomists for standard genome sequencing and annotation.</title>
        <authorList>
            <consortium name="The Broad Institute Genomics Platform"/>
            <consortium name="The Broad Institute Genome Sequencing Center for Infectious Disease"/>
            <person name="Wu L."/>
            <person name="Ma J."/>
        </authorList>
    </citation>
    <scope>NUCLEOTIDE SEQUENCE [LARGE SCALE GENOMIC DNA]</scope>
    <source>
        <strain evidence="6">CGMCC 1.15287</strain>
    </source>
</reference>
<evidence type="ECO:0000259" key="4">
    <source>
        <dbReference type="PROSITE" id="PS51118"/>
    </source>
</evidence>
<dbReference type="InterPro" id="IPR036390">
    <property type="entry name" value="WH_DNA-bd_sf"/>
</dbReference>
<dbReference type="Proteomes" id="UP000642938">
    <property type="component" value="Unassembled WGS sequence"/>
</dbReference>